<accession>A0ABR2SMT0</accession>
<evidence type="ECO:0000313" key="3">
    <source>
        <dbReference type="Proteomes" id="UP001396334"/>
    </source>
</evidence>
<proteinExistence type="predicted"/>
<organism evidence="2 3">
    <name type="scientific">Hibiscus sabdariffa</name>
    <name type="common">roselle</name>
    <dbReference type="NCBI Taxonomy" id="183260"/>
    <lineage>
        <taxon>Eukaryota</taxon>
        <taxon>Viridiplantae</taxon>
        <taxon>Streptophyta</taxon>
        <taxon>Embryophyta</taxon>
        <taxon>Tracheophyta</taxon>
        <taxon>Spermatophyta</taxon>
        <taxon>Magnoliopsida</taxon>
        <taxon>eudicotyledons</taxon>
        <taxon>Gunneridae</taxon>
        <taxon>Pentapetalae</taxon>
        <taxon>rosids</taxon>
        <taxon>malvids</taxon>
        <taxon>Malvales</taxon>
        <taxon>Malvaceae</taxon>
        <taxon>Malvoideae</taxon>
        <taxon>Hibiscus</taxon>
    </lineage>
</organism>
<name>A0ABR2SMT0_9ROSI</name>
<sequence length="159" mass="17906">MRAVHFHPSLHILNMALDIFVHHNYKENSKRFCRRKFEVQEGKNKKSAIKEPLSSYRPENDDSSRKDGCCKADGFSYGEWRFDFGEYISPITGSKQSKEDAGTVLHCGFVGGAIDPLHAPGSEPKPIRGDNRRCAPRDHLVSSSPPRVFSDLPFCLSLV</sequence>
<gene>
    <name evidence="2" type="ORF">V6N11_039413</name>
</gene>
<reference evidence="2 3" key="1">
    <citation type="journal article" date="2024" name="G3 (Bethesda)">
        <title>Genome assembly of Hibiscus sabdariffa L. provides insights into metabolisms of medicinal natural products.</title>
        <authorList>
            <person name="Kim T."/>
        </authorList>
    </citation>
    <scope>NUCLEOTIDE SEQUENCE [LARGE SCALE GENOMIC DNA]</scope>
    <source>
        <strain evidence="2">TK-2024</strain>
        <tissue evidence="2">Old leaves</tissue>
    </source>
</reference>
<comment type="caution">
    <text evidence="2">The sequence shown here is derived from an EMBL/GenBank/DDBJ whole genome shotgun (WGS) entry which is preliminary data.</text>
</comment>
<dbReference type="EMBL" id="JBBPBN010000013">
    <property type="protein sequence ID" value="KAK9026578.1"/>
    <property type="molecule type" value="Genomic_DNA"/>
</dbReference>
<evidence type="ECO:0000256" key="1">
    <source>
        <dbReference type="SAM" id="MobiDB-lite"/>
    </source>
</evidence>
<feature type="region of interest" description="Disordered" evidence="1">
    <location>
        <begin position="43"/>
        <end position="67"/>
    </location>
</feature>
<feature type="compositionally biased region" description="Basic and acidic residues" evidence="1">
    <location>
        <begin position="58"/>
        <end position="67"/>
    </location>
</feature>
<protein>
    <submittedName>
        <fullName evidence="2">Uncharacterized protein</fullName>
    </submittedName>
</protein>
<evidence type="ECO:0000313" key="2">
    <source>
        <dbReference type="EMBL" id="KAK9026578.1"/>
    </source>
</evidence>
<dbReference type="Proteomes" id="UP001396334">
    <property type="component" value="Unassembled WGS sequence"/>
</dbReference>
<keyword evidence="3" id="KW-1185">Reference proteome</keyword>